<organism evidence="3 4">
    <name type="scientific">Weissella oryzae (strain DSM 25784 / JCM 18191 / LMG 30913 / SG25)</name>
    <dbReference type="NCBI Taxonomy" id="1329250"/>
    <lineage>
        <taxon>Bacteria</taxon>
        <taxon>Bacillati</taxon>
        <taxon>Bacillota</taxon>
        <taxon>Bacilli</taxon>
        <taxon>Lactobacillales</taxon>
        <taxon>Lactobacillaceae</taxon>
        <taxon>Weissella</taxon>
    </lineage>
</organism>
<dbReference type="EMBL" id="DF820489">
    <property type="protein sequence ID" value="GAK31015.1"/>
    <property type="molecule type" value="Genomic_DNA"/>
</dbReference>
<keyword evidence="4" id="KW-1185">Reference proteome</keyword>
<reference evidence="4" key="1">
    <citation type="journal article" date="2014" name="Genome Announc.">
        <title>Draft genome sequence of Weissella oryzae SG25T, isolated from fermented rice grains.</title>
        <authorList>
            <person name="Tanizawa Y."/>
            <person name="Fujisawa T."/>
            <person name="Mochizuki T."/>
            <person name="Kaminuma E."/>
            <person name="Suzuki Y."/>
            <person name="Nakamura Y."/>
            <person name="Tohno M."/>
        </authorList>
    </citation>
    <scope>NUCLEOTIDE SEQUENCE [LARGE SCALE GENOMIC DNA]</scope>
    <source>
        <strain evidence="4">DSM 25784 / JCM 18191 / LMG 30913 / SG25</strain>
    </source>
</reference>
<evidence type="ECO:0000256" key="1">
    <source>
        <dbReference type="ARBA" id="ARBA00022612"/>
    </source>
</evidence>
<accession>A0A069CT77</accession>
<evidence type="ECO:0000313" key="4">
    <source>
        <dbReference type="Proteomes" id="UP000030643"/>
    </source>
</evidence>
<evidence type="ECO:0000313" key="3">
    <source>
        <dbReference type="EMBL" id="GAK31015.1"/>
    </source>
</evidence>
<evidence type="ECO:0000259" key="2">
    <source>
        <dbReference type="Pfam" id="PF17289"/>
    </source>
</evidence>
<dbReference type="RefSeq" id="WP_027699059.1">
    <property type="nucleotide sequence ID" value="NZ_DF820489.1"/>
</dbReference>
<dbReference type="InterPro" id="IPR027417">
    <property type="entry name" value="P-loop_NTPase"/>
</dbReference>
<protein>
    <submittedName>
        <fullName evidence="3">Phage terminase large subunit</fullName>
    </submittedName>
</protein>
<sequence>MTKTRQKLNFNFEFHPFSKKQLQVLTWWAHQSPYANKDAIIADGSVRAGKTVVMSLSYVIWAMTDFNGQNFGLAGKTIGSLRRNVLSPLIQMLKSEGFQVFDRRSESYVEITRNGKTNYFYLFGGKDESSYQLVQGLTAAGFFFDEVVLQPESFVNQATTRVSVKGGKFWFNGNPEGPYHWFKREWIDKLTEKNAIRIHFMMDDNPSLDQSTRDRYERLYSGVFYQRYILGLWVMSEGVIYANFDKSKMVVDLPADTQFEKSWVSADYGTQNATVFKLWRLFEGVWYNTDEYYYSGREKSIQRTDKQFREDLEQFYERNDVDRRYTRIILDPAAASFKAELIQHGFSVKKANNDVVNGIRSMMSAMDNGLVKWTSKATNTFKEFQAYIWDAKAADKGEDKPVKEHDHAMDADRYFVYSVVSSGAAKVKTYNVSI</sequence>
<name>A0A069CT77_WEIOS</name>
<gene>
    <name evidence="3" type="ORF">WOSG25_061450</name>
</gene>
<proteinExistence type="predicted"/>
<dbReference type="Pfam" id="PF03237">
    <property type="entry name" value="Terminase_6N"/>
    <property type="match status" value="1"/>
</dbReference>
<dbReference type="AlphaFoldDB" id="A0A069CT77"/>
<dbReference type="Gene3D" id="3.40.50.300">
    <property type="entry name" value="P-loop containing nucleotide triphosphate hydrolases"/>
    <property type="match status" value="1"/>
</dbReference>
<dbReference type="InterPro" id="IPR035421">
    <property type="entry name" value="Terminase_6C"/>
</dbReference>
<dbReference type="Gene3D" id="3.30.420.280">
    <property type="match status" value="1"/>
</dbReference>
<dbReference type="InterPro" id="IPR006437">
    <property type="entry name" value="Phage_terminase_lsu"/>
</dbReference>
<feature type="domain" description="Terminase large subunit gp17-like C-terminal" evidence="2">
    <location>
        <begin position="334"/>
        <end position="416"/>
    </location>
</feature>
<keyword evidence="1" id="KW-1188">Viral release from host cell</keyword>
<dbReference type="STRING" id="1329250.WOSG25_061450"/>
<dbReference type="OrthoDB" id="4498710at2"/>
<dbReference type="NCBIfam" id="TIGR01547">
    <property type="entry name" value="phage_term_2"/>
    <property type="match status" value="1"/>
</dbReference>
<dbReference type="Pfam" id="PF17289">
    <property type="entry name" value="Terminase_6C"/>
    <property type="match status" value="1"/>
</dbReference>
<dbReference type="Proteomes" id="UP000030643">
    <property type="component" value="Unassembled WGS sequence"/>
</dbReference>
<dbReference type="eggNOG" id="COG1783">
    <property type="taxonomic scope" value="Bacteria"/>
</dbReference>